<evidence type="ECO:0000313" key="1">
    <source>
        <dbReference type="EMBL" id="KAL3308288.1"/>
    </source>
</evidence>
<evidence type="ECO:0000313" key="2">
    <source>
        <dbReference type="Proteomes" id="UP001626550"/>
    </source>
</evidence>
<keyword evidence="2" id="KW-1185">Reference proteome</keyword>
<protein>
    <submittedName>
        <fullName evidence="1">Uncharacterized protein</fullName>
    </submittedName>
</protein>
<proteinExistence type="predicted"/>
<dbReference type="AlphaFoldDB" id="A0ABD2PL80"/>
<gene>
    <name evidence="1" type="ORF">Ciccas_013183</name>
</gene>
<accession>A0ABD2PL80</accession>
<dbReference type="Proteomes" id="UP001626550">
    <property type="component" value="Unassembled WGS sequence"/>
</dbReference>
<dbReference type="EMBL" id="JBJKFK010005502">
    <property type="protein sequence ID" value="KAL3308288.1"/>
    <property type="molecule type" value="Genomic_DNA"/>
</dbReference>
<name>A0ABD2PL80_9PLAT</name>
<sequence>TSTADSPEYFVHYDCFQSEIRARNSPLTHEDCTHDEDHAFSKMVELVLHSDSPISWPQLYAVYNSKMVDHEKRNTEKYIRAKLLKFDATHGSLIKKEGLNFVPAHEDSELPNLFLPPNPSKPVANLFVVNVATCLRKVLSDWPDFLHPFIASLLYSVPCDVSSPRNSISHLLSDLLQFNWMDRKPRPANYSRHEASVLQVCGQF</sequence>
<comment type="caution">
    <text evidence="1">The sequence shown here is derived from an EMBL/GenBank/DDBJ whole genome shotgun (WGS) entry which is preliminary data.</text>
</comment>
<organism evidence="1 2">
    <name type="scientific">Cichlidogyrus casuarinus</name>
    <dbReference type="NCBI Taxonomy" id="1844966"/>
    <lineage>
        <taxon>Eukaryota</taxon>
        <taxon>Metazoa</taxon>
        <taxon>Spiralia</taxon>
        <taxon>Lophotrochozoa</taxon>
        <taxon>Platyhelminthes</taxon>
        <taxon>Monogenea</taxon>
        <taxon>Monopisthocotylea</taxon>
        <taxon>Dactylogyridea</taxon>
        <taxon>Ancyrocephalidae</taxon>
        <taxon>Cichlidogyrus</taxon>
    </lineage>
</organism>
<feature type="non-terminal residue" evidence="1">
    <location>
        <position position="1"/>
    </location>
</feature>
<reference evidence="1 2" key="1">
    <citation type="submission" date="2024-11" db="EMBL/GenBank/DDBJ databases">
        <title>Adaptive evolution of stress response genes in parasites aligns with host niche diversity.</title>
        <authorList>
            <person name="Hahn C."/>
            <person name="Resl P."/>
        </authorList>
    </citation>
    <scope>NUCLEOTIDE SEQUENCE [LARGE SCALE GENOMIC DNA]</scope>
    <source>
        <strain evidence="1">EGGRZ-B1_66</strain>
        <tissue evidence="1">Body</tissue>
    </source>
</reference>